<keyword evidence="3" id="KW-0498">Mitosis</keyword>
<evidence type="ECO:0000256" key="4">
    <source>
        <dbReference type="ARBA" id="ARBA00022786"/>
    </source>
</evidence>
<dbReference type="GO" id="GO:0031145">
    <property type="term" value="P:anaphase-promoting complex-dependent catabolic process"/>
    <property type="evidence" value="ECO:0007669"/>
    <property type="project" value="TreeGrafter"/>
</dbReference>
<organism evidence="9 10">
    <name type="scientific">Funneliformis geosporum</name>
    <dbReference type="NCBI Taxonomy" id="1117311"/>
    <lineage>
        <taxon>Eukaryota</taxon>
        <taxon>Fungi</taxon>
        <taxon>Fungi incertae sedis</taxon>
        <taxon>Mucoromycota</taxon>
        <taxon>Glomeromycotina</taxon>
        <taxon>Glomeromycetes</taxon>
        <taxon>Glomerales</taxon>
        <taxon>Glomeraceae</taxon>
        <taxon>Funneliformis</taxon>
    </lineage>
</organism>
<dbReference type="Proteomes" id="UP001153678">
    <property type="component" value="Unassembled WGS sequence"/>
</dbReference>
<name>A0A9W4SF04_9GLOM</name>
<keyword evidence="4" id="KW-0833">Ubl conjugation pathway</keyword>
<dbReference type="PANTHER" id="PTHR12558:SF9">
    <property type="entry name" value="CELL DIVISION CYCLE PROTEIN 16 HOMOLOG"/>
    <property type="match status" value="1"/>
</dbReference>
<protein>
    <submittedName>
        <fullName evidence="9">11207_t:CDS:1</fullName>
    </submittedName>
</protein>
<dbReference type="Gene3D" id="1.25.40.10">
    <property type="entry name" value="Tetratricopeptide repeat domain"/>
    <property type="match status" value="1"/>
</dbReference>
<evidence type="ECO:0000256" key="7">
    <source>
        <dbReference type="PROSITE-ProRule" id="PRU00339"/>
    </source>
</evidence>
<feature type="compositionally biased region" description="Low complexity" evidence="8">
    <location>
        <begin position="108"/>
        <end position="117"/>
    </location>
</feature>
<comment type="caution">
    <text evidence="9">The sequence shown here is derived from an EMBL/GenBank/DDBJ whole genome shotgun (WGS) entry which is preliminary data.</text>
</comment>
<keyword evidence="5 7" id="KW-0802">TPR repeat</keyword>
<dbReference type="Pfam" id="PF13432">
    <property type="entry name" value="TPR_16"/>
    <property type="match status" value="1"/>
</dbReference>
<keyword evidence="6" id="KW-0131">Cell cycle</keyword>
<evidence type="ECO:0000256" key="2">
    <source>
        <dbReference type="ARBA" id="ARBA00022737"/>
    </source>
</evidence>
<keyword evidence="2" id="KW-0677">Repeat</keyword>
<evidence type="ECO:0000256" key="6">
    <source>
        <dbReference type="ARBA" id="ARBA00023306"/>
    </source>
</evidence>
<accession>A0A9W4SF04</accession>
<evidence type="ECO:0000256" key="1">
    <source>
        <dbReference type="ARBA" id="ARBA00022618"/>
    </source>
</evidence>
<evidence type="ECO:0000313" key="10">
    <source>
        <dbReference type="Proteomes" id="UP001153678"/>
    </source>
</evidence>
<dbReference type="GO" id="GO:0045842">
    <property type="term" value="P:positive regulation of mitotic metaphase/anaphase transition"/>
    <property type="evidence" value="ECO:0007669"/>
    <property type="project" value="TreeGrafter"/>
</dbReference>
<feature type="repeat" description="TPR" evidence="7">
    <location>
        <begin position="545"/>
        <end position="578"/>
    </location>
</feature>
<feature type="repeat" description="TPR" evidence="7">
    <location>
        <begin position="622"/>
        <end position="655"/>
    </location>
</feature>
<dbReference type="SMART" id="SM00028">
    <property type="entry name" value="TPR"/>
    <property type="match status" value="7"/>
</dbReference>
<dbReference type="SUPFAM" id="SSF48452">
    <property type="entry name" value="TPR-like"/>
    <property type="match status" value="2"/>
</dbReference>
<dbReference type="AlphaFoldDB" id="A0A9W4SF04"/>
<keyword evidence="1" id="KW-0132">Cell division</keyword>
<feature type="region of interest" description="Disordered" evidence="8">
    <location>
        <begin position="1"/>
        <end position="71"/>
    </location>
</feature>
<dbReference type="OrthoDB" id="10006270at2759"/>
<evidence type="ECO:0000256" key="8">
    <source>
        <dbReference type="SAM" id="MobiDB-lite"/>
    </source>
</evidence>
<evidence type="ECO:0000256" key="5">
    <source>
        <dbReference type="ARBA" id="ARBA00022803"/>
    </source>
</evidence>
<proteinExistence type="predicted"/>
<feature type="compositionally biased region" description="Low complexity" evidence="8">
    <location>
        <begin position="1"/>
        <end position="52"/>
    </location>
</feature>
<evidence type="ECO:0000256" key="3">
    <source>
        <dbReference type="ARBA" id="ARBA00022776"/>
    </source>
</evidence>
<dbReference type="GO" id="GO:0016567">
    <property type="term" value="P:protein ubiquitination"/>
    <property type="evidence" value="ECO:0007669"/>
    <property type="project" value="TreeGrafter"/>
</dbReference>
<gene>
    <name evidence="9" type="ORF">FWILDA_LOCUS2412</name>
</gene>
<evidence type="ECO:0000313" key="9">
    <source>
        <dbReference type="EMBL" id="CAI2166117.1"/>
    </source>
</evidence>
<dbReference type="PROSITE" id="PS50005">
    <property type="entry name" value="TPR"/>
    <property type="match status" value="2"/>
</dbReference>
<dbReference type="InterPro" id="IPR011990">
    <property type="entry name" value="TPR-like_helical_dom_sf"/>
</dbReference>
<dbReference type="GO" id="GO:0005680">
    <property type="term" value="C:anaphase-promoting complex"/>
    <property type="evidence" value="ECO:0007669"/>
    <property type="project" value="UniProtKB-ARBA"/>
</dbReference>
<reference evidence="9" key="1">
    <citation type="submission" date="2022-08" db="EMBL/GenBank/DDBJ databases">
        <authorList>
            <person name="Kallberg Y."/>
            <person name="Tangrot J."/>
            <person name="Rosling A."/>
        </authorList>
    </citation>
    <scope>NUCLEOTIDE SEQUENCE</scope>
    <source>
        <strain evidence="9">Wild A</strain>
    </source>
</reference>
<keyword evidence="10" id="KW-1185">Reference proteome</keyword>
<dbReference type="Pfam" id="PF13181">
    <property type="entry name" value="TPR_8"/>
    <property type="match status" value="1"/>
</dbReference>
<dbReference type="Pfam" id="PF12895">
    <property type="entry name" value="ANAPC3"/>
    <property type="match status" value="1"/>
</dbReference>
<dbReference type="InterPro" id="IPR019734">
    <property type="entry name" value="TPR_rpt"/>
</dbReference>
<dbReference type="PANTHER" id="PTHR12558">
    <property type="entry name" value="CELL DIVISION CYCLE 16,23,27"/>
    <property type="match status" value="1"/>
</dbReference>
<dbReference type="EMBL" id="CAMKVN010000276">
    <property type="protein sequence ID" value="CAI2166117.1"/>
    <property type="molecule type" value="Genomic_DNA"/>
</dbReference>
<sequence length="682" mass="78011">MNTNVNNDNIHNNNPTSPTMSINNIISPSNANTNNTNHNMNNNTNIGTNATNPMTSPPRRLSNSPQFLDPLATPRSFLRNISSSATPSLIATPPPPFKYPQTLTSSQNNKDNNQNANLSGNADNIFAGSPMLTNSPYYDARTSMASTLSSSVVNLKLDDKLRYWRQDAYLKNLYETAAFWGNKVMTITGDSNDIYWLAQIYYNMGQYVRAQKLIWKLMDTSVTCRFLAAKCCIKQEKYQEALELLGEENPFTDDYRLEVKNTEGGIQLEASMCYLRGYAFSQQANLDCAKKCFKEALESDVKCYEAFHELIGNHMMTANEEWDFITKLKYDEQLDREEAEFVKMNYISMLNKYDHLTEIKAARHELESWRLSNNVDVLLSHADELYTQCRFKECFEITSKVLEFDTHNPDCLPIHIVCLHELREKNKLFLLAHELVEHSPDMPVTWFGVGCYNYLVGKNDEARRYFSKASTMDSHFGPAWIGFGHSFAVESEHDQAITAYSTAAKLYEGSHIPSLFIGMQHLQANNILSADEYLSTSSKLCEGDPLVYNELGVMFYQKSKYADAIDNFRRALILVDETKCRPQIWETTWMNLGHAFKRMGQVDLDAAINYFQKVTTMTTPSPSALTAIGYCYHVKEEYEEAILYYHESLGIRPVDPVTQDLLERCLEEMILFVNEEKENERV</sequence>
<dbReference type="GO" id="GO:0005737">
    <property type="term" value="C:cytoplasm"/>
    <property type="evidence" value="ECO:0007669"/>
    <property type="project" value="TreeGrafter"/>
</dbReference>
<feature type="region of interest" description="Disordered" evidence="8">
    <location>
        <begin position="85"/>
        <end position="122"/>
    </location>
</feature>
<dbReference type="GO" id="GO:0051301">
    <property type="term" value="P:cell division"/>
    <property type="evidence" value="ECO:0007669"/>
    <property type="project" value="UniProtKB-KW"/>
</dbReference>